<dbReference type="PANTHER" id="PTHR11048:SF5">
    <property type="entry name" value="DECAPRENYL-PHOSPHATE PHOSPHORIBOSYLTRANSFERASE"/>
    <property type="match status" value="1"/>
</dbReference>
<dbReference type="RefSeq" id="WP_406646095.1">
    <property type="nucleotide sequence ID" value="NZ_CP123584.1"/>
</dbReference>
<keyword evidence="2" id="KW-1003">Cell membrane</keyword>
<evidence type="ECO:0000256" key="5">
    <source>
        <dbReference type="ARBA" id="ARBA00023136"/>
    </source>
</evidence>
<feature type="transmembrane region" description="Helical" evidence="6">
    <location>
        <begin position="232"/>
        <end position="253"/>
    </location>
</feature>
<evidence type="ECO:0000256" key="6">
    <source>
        <dbReference type="SAM" id="Phobius"/>
    </source>
</evidence>
<reference evidence="7 8" key="1">
    <citation type="submission" date="2023-04" db="EMBL/GenBank/DDBJ databases">
        <title>Complete genome sequence of Alisedimentitalea scapharcae.</title>
        <authorList>
            <person name="Rong J.-C."/>
            <person name="Yi M.-L."/>
            <person name="Zhao Q."/>
        </authorList>
    </citation>
    <scope>NUCLEOTIDE SEQUENCE [LARGE SCALE GENOMIC DNA]</scope>
    <source>
        <strain evidence="7 8">KCTC 42119</strain>
    </source>
</reference>
<dbReference type="Gene3D" id="3.40.50.1000">
    <property type="entry name" value="HAD superfamily/HAD-like"/>
    <property type="match status" value="1"/>
</dbReference>
<dbReference type="Pfam" id="PF01040">
    <property type="entry name" value="UbiA"/>
    <property type="match status" value="1"/>
</dbReference>
<feature type="transmembrane region" description="Helical" evidence="6">
    <location>
        <begin position="393"/>
        <end position="420"/>
    </location>
</feature>
<dbReference type="InterPro" id="IPR023214">
    <property type="entry name" value="HAD_sf"/>
</dbReference>
<dbReference type="NCBIfam" id="NF006088">
    <property type="entry name" value="PRK08238.1"/>
    <property type="match status" value="1"/>
</dbReference>
<comment type="subcellular location">
    <subcellularLocation>
        <location evidence="1">Membrane</location>
        <topology evidence="1">Multi-pass membrane protein</topology>
    </subcellularLocation>
</comment>
<evidence type="ECO:0000256" key="1">
    <source>
        <dbReference type="ARBA" id="ARBA00004141"/>
    </source>
</evidence>
<proteinExistence type="predicted"/>
<dbReference type="InterPro" id="IPR044878">
    <property type="entry name" value="UbiA_sf"/>
</dbReference>
<dbReference type="InterPro" id="IPR039653">
    <property type="entry name" value="Prenyltransferase"/>
</dbReference>
<feature type="transmembrane region" description="Helical" evidence="6">
    <location>
        <begin position="297"/>
        <end position="316"/>
    </location>
</feature>
<evidence type="ECO:0000256" key="2">
    <source>
        <dbReference type="ARBA" id="ARBA00022475"/>
    </source>
</evidence>
<keyword evidence="8" id="KW-1185">Reference proteome</keyword>
<dbReference type="InterPro" id="IPR036412">
    <property type="entry name" value="HAD-like_sf"/>
</dbReference>
<dbReference type="Gene3D" id="1.10.357.140">
    <property type="entry name" value="UbiA prenyltransferase"/>
    <property type="match status" value="1"/>
</dbReference>
<feature type="transmembrane region" description="Helical" evidence="6">
    <location>
        <begin position="328"/>
        <end position="348"/>
    </location>
</feature>
<evidence type="ECO:0000313" key="8">
    <source>
        <dbReference type="Proteomes" id="UP001623232"/>
    </source>
</evidence>
<feature type="transmembrane region" description="Helical" evidence="6">
    <location>
        <begin position="435"/>
        <end position="452"/>
    </location>
</feature>
<evidence type="ECO:0000256" key="4">
    <source>
        <dbReference type="ARBA" id="ARBA00022989"/>
    </source>
</evidence>
<keyword evidence="4 6" id="KW-1133">Transmembrane helix</keyword>
<protein>
    <submittedName>
        <fullName evidence="7">UbiA family prenyltransferase</fullName>
    </submittedName>
</protein>
<feature type="transmembrane region" description="Helical" evidence="6">
    <location>
        <begin position="273"/>
        <end position="291"/>
    </location>
</feature>
<evidence type="ECO:0000313" key="7">
    <source>
        <dbReference type="EMBL" id="WZK88633.1"/>
    </source>
</evidence>
<gene>
    <name evidence="7" type="ORF">QEZ52_18830</name>
</gene>
<keyword evidence="3 6" id="KW-0812">Transmembrane</keyword>
<sequence length="493" mass="52939">MKNLDTPDRNIPLIVDLDGTLCRSDTLHETIVGMLGHGQQTLFQLPGWLLQGKAAFKEHLAFHRISDAASLPYNADVIEQIQTAKSQGRTILLVSASHQRQVDAVANHLDCFDDAVGTGGTLPSQAADEGATNLGGGNKARFLIERFGQGGYDYIGDHKTDLPVWKGARRALAVSPNGGLERVAAAQGIDLEPVGAASTSKLSALFRAMRPHQWAKNALILLPVLTAQDAALVLPAIVAMICFCMAASAAYLINDLIDLAADRAHPRKRMRPLAAGTLPVSFGLAAAAVLLPSAFGIAAAVLPGWFALVLVLYVALTFAYSFWLKRKLMIDVIVLAALYTLRIVAGAAATGIVLSPWLLTFSMFLFFSLATIKRQAELEDLAQSGGEKTKGRNLLVVDLPILRAMSISAAQAAVLVFALYAEDDAVRQQYAQPDLLWGVCPILFFWLGRMQFLTARGFMHDDPVVFSMRDRISLVSGLLTVVLIVLAAAGVSS</sequence>
<dbReference type="EMBL" id="CP123584">
    <property type="protein sequence ID" value="WZK88633.1"/>
    <property type="molecule type" value="Genomic_DNA"/>
</dbReference>
<accession>A0ABZ2XSE7</accession>
<feature type="transmembrane region" description="Helical" evidence="6">
    <location>
        <begin position="472"/>
        <end position="491"/>
    </location>
</feature>
<evidence type="ECO:0000256" key="3">
    <source>
        <dbReference type="ARBA" id="ARBA00022692"/>
    </source>
</evidence>
<dbReference type="SUPFAM" id="SSF56784">
    <property type="entry name" value="HAD-like"/>
    <property type="match status" value="1"/>
</dbReference>
<dbReference type="PANTHER" id="PTHR11048">
    <property type="entry name" value="PRENYLTRANSFERASES"/>
    <property type="match status" value="1"/>
</dbReference>
<dbReference type="CDD" id="cd13963">
    <property type="entry name" value="PT_UbiA_2"/>
    <property type="match status" value="1"/>
</dbReference>
<keyword evidence="5 6" id="KW-0472">Membrane</keyword>
<organism evidence="7 8">
    <name type="scientific">Aliisedimentitalea scapharcae</name>
    <dbReference type="NCBI Taxonomy" id="1524259"/>
    <lineage>
        <taxon>Bacteria</taxon>
        <taxon>Pseudomonadati</taxon>
        <taxon>Pseudomonadota</taxon>
        <taxon>Alphaproteobacteria</taxon>
        <taxon>Rhodobacterales</taxon>
        <taxon>Roseobacteraceae</taxon>
        <taxon>Aliisedimentitalea</taxon>
    </lineage>
</organism>
<dbReference type="InterPro" id="IPR000537">
    <property type="entry name" value="UbiA_prenyltransferase"/>
</dbReference>
<dbReference type="Proteomes" id="UP001623232">
    <property type="component" value="Chromosome"/>
</dbReference>
<name>A0ABZ2XSE7_9RHOB</name>